<sequence length="438" mass="50407">MPVVLNSNYKNIAMNQGPSIQPCLPPLKKENQKDLNIQRKKNEKSTTTQAQKIVKQYNREFRQVSIQEILIGCNNRGIPDTRMVVPEANDATTVKEYTKLNNLGWYCVRCKKLGRQNYGKKIGDTFLAPVLHLSNCAPISKAEAENTLRKNSLPRKMTAQFQQSPRLTSDINENEPLSTTNFTAAIIESNENFRHSENSENERQNNLTTLLNTENEQNVSFSLSEIQQQLPIIMHLPQPESAFDQTLKVSHENPKKFFEFNHPSAKWLKNACKKLNISYHHEAYCIWAKINISSITETSKPKDVCKMTDEKFSSFCALSYLVSGKENEKVGNAIKNNFYDCFKTLGIVGGIDFSTLTHESEIIKQNIFAEYLTPELWEIVVKMLECRIGIFNENKFVKYGDWDNTQNESSDKNYEIYTLLFQIIDEKYYIVKSLVTDF</sequence>
<evidence type="ECO:0000313" key="2">
    <source>
        <dbReference type="WBParaSite" id="ES5_v2.g12430.t1"/>
    </source>
</evidence>
<organism evidence="1 2">
    <name type="scientific">Panagrolaimus sp. ES5</name>
    <dbReference type="NCBI Taxonomy" id="591445"/>
    <lineage>
        <taxon>Eukaryota</taxon>
        <taxon>Metazoa</taxon>
        <taxon>Ecdysozoa</taxon>
        <taxon>Nematoda</taxon>
        <taxon>Chromadorea</taxon>
        <taxon>Rhabditida</taxon>
        <taxon>Tylenchina</taxon>
        <taxon>Panagrolaimomorpha</taxon>
        <taxon>Panagrolaimoidea</taxon>
        <taxon>Panagrolaimidae</taxon>
        <taxon>Panagrolaimus</taxon>
    </lineage>
</organism>
<protein>
    <submittedName>
        <fullName evidence="2">Uncharacterized protein</fullName>
    </submittedName>
</protein>
<accession>A0AC34F5K5</accession>
<proteinExistence type="predicted"/>
<dbReference type="WBParaSite" id="ES5_v2.g12430.t1">
    <property type="protein sequence ID" value="ES5_v2.g12430.t1"/>
    <property type="gene ID" value="ES5_v2.g12430"/>
</dbReference>
<reference evidence="2" key="1">
    <citation type="submission" date="2022-11" db="UniProtKB">
        <authorList>
            <consortium name="WormBaseParasite"/>
        </authorList>
    </citation>
    <scope>IDENTIFICATION</scope>
</reference>
<dbReference type="Proteomes" id="UP000887579">
    <property type="component" value="Unplaced"/>
</dbReference>
<evidence type="ECO:0000313" key="1">
    <source>
        <dbReference type="Proteomes" id="UP000887579"/>
    </source>
</evidence>
<name>A0AC34F5K5_9BILA</name>